<dbReference type="AlphaFoldDB" id="A0A0B2BXM7"/>
<proteinExistence type="predicted"/>
<organism evidence="1 2">
    <name type="scientific">Croceibacterium mercuriale</name>
    <dbReference type="NCBI Taxonomy" id="1572751"/>
    <lineage>
        <taxon>Bacteria</taxon>
        <taxon>Pseudomonadati</taxon>
        <taxon>Pseudomonadota</taxon>
        <taxon>Alphaproteobacteria</taxon>
        <taxon>Sphingomonadales</taxon>
        <taxon>Erythrobacteraceae</taxon>
        <taxon>Croceibacterium</taxon>
    </lineage>
</organism>
<name>A0A0B2BXM7_9SPHN</name>
<gene>
    <name evidence="1" type="ORF">PK98_10415</name>
</gene>
<dbReference type="EMBL" id="JTDN01000002">
    <property type="protein sequence ID" value="KHL24441.1"/>
    <property type="molecule type" value="Genomic_DNA"/>
</dbReference>
<sequence>MIGKMIGAALGARVAEKARGGIGGTGGALVGALAVPLLRRVGPVGLIALAAGGYAASKLTGKR</sequence>
<accession>A0A0B2BXM7</accession>
<comment type="caution">
    <text evidence="1">The sequence shown here is derived from an EMBL/GenBank/DDBJ whole genome shotgun (WGS) entry which is preliminary data.</text>
</comment>
<reference evidence="1 2" key="1">
    <citation type="submission" date="2014-11" db="EMBL/GenBank/DDBJ databases">
        <title>Draft genome sequence of Kirrobacter mercurialis.</title>
        <authorList>
            <person name="Coil D.A."/>
            <person name="Eisen J.A."/>
        </authorList>
    </citation>
    <scope>NUCLEOTIDE SEQUENCE [LARGE SCALE GENOMIC DNA]</scope>
    <source>
        <strain evidence="1 2">Coronado</strain>
    </source>
</reference>
<keyword evidence="2" id="KW-1185">Reference proteome</keyword>
<protein>
    <submittedName>
        <fullName evidence="1">Uncharacterized protein</fullName>
    </submittedName>
</protein>
<evidence type="ECO:0000313" key="1">
    <source>
        <dbReference type="EMBL" id="KHL24441.1"/>
    </source>
</evidence>
<evidence type="ECO:0000313" key="2">
    <source>
        <dbReference type="Proteomes" id="UP000030988"/>
    </source>
</evidence>
<dbReference type="RefSeq" id="WP_039096857.1">
    <property type="nucleotide sequence ID" value="NZ_JTDN01000002.1"/>
</dbReference>
<dbReference type="STRING" id="1572751.PK98_10415"/>
<dbReference type="Proteomes" id="UP000030988">
    <property type="component" value="Unassembled WGS sequence"/>
</dbReference>